<dbReference type="OrthoDB" id="1707905at2"/>
<name>A0A559K8J1_9BACL</name>
<comment type="caution">
    <text evidence="2">The sequence shown here is derived from an EMBL/GenBank/DDBJ whole genome shotgun (WGS) entry which is preliminary data.</text>
</comment>
<gene>
    <name evidence="2" type="ORF">FPZ49_18620</name>
</gene>
<dbReference type="Pfam" id="PF09339">
    <property type="entry name" value="HTH_IclR"/>
    <property type="match status" value="1"/>
</dbReference>
<evidence type="ECO:0000259" key="1">
    <source>
        <dbReference type="Pfam" id="PF09339"/>
    </source>
</evidence>
<dbReference type="EMBL" id="VNJI01000023">
    <property type="protein sequence ID" value="TVY08450.1"/>
    <property type="molecule type" value="Genomic_DNA"/>
</dbReference>
<dbReference type="GO" id="GO:0006355">
    <property type="term" value="P:regulation of DNA-templated transcription"/>
    <property type="evidence" value="ECO:0007669"/>
    <property type="project" value="InterPro"/>
</dbReference>
<accession>A0A559K8J1</accession>
<dbReference type="InterPro" id="IPR005471">
    <property type="entry name" value="Tscrpt_reg_IclR_N"/>
</dbReference>
<dbReference type="Proteomes" id="UP000317036">
    <property type="component" value="Unassembled WGS sequence"/>
</dbReference>
<evidence type="ECO:0000313" key="2">
    <source>
        <dbReference type="EMBL" id="TVY08450.1"/>
    </source>
</evidence>
<dbReference type="GO" id="GO:0003677">
    <property type="term" value="F:DNA binding"/>
    <property type="evidence" value="ECO:0007669"/>
    <property type="project" value="InterPro"/>
</dbReference>
<sequence length="79" mass="8511">MSLGTGKGGSGMSLVNCRGCGKLQLGSAEVLCSDCLRGRIEQSHRVKSYLREHPQATVMELCAHTGLPLSTIHEMVKRV</sequence>
<reference evidence="2 3" key="1">
    <citation type="submission" date="2019-07" db="EMBL/GenBank/DDBJ databases">
        <authorList>
            <person name="Kim J."/>
        </authorList>
    </citation>
    <scope>NUCLEOTIDE SEQUENCE [LARGE SCALE GENOMIC DNA]</scope>
    <source>
        <strain evidence="2 3">JC52</strain>
    </source>
</reference>
<evidence type="ECO:0000313" key="3">
    <source>
        <dbReference type="Proteomes" id="UP000317036"/>
    </source>
</evidence>
<feature type="domain" description="HTH iclR-type" evidence="1">
    <location>
        <begin position="49"/>
        <end position="76"/>
    </location>
</feature>
<proteinExistence type="predicted"/>
<organism evidence="2 3">
    <name type="scientific">Paenibacillus cremeus</name>
    <dbReference type="NCBI Taxonomy" id="2163881"/>
    <lineage>
        <taxon>Bacteria</taxon>
        <taxon>Bacillati</taxon>
        <taxon>Bacillota</taxon>
        <taxon>Bacilli</taxon>
        <taxon>Bacillales</taxon>
        <taxon>Paenibacillaceae</taxon>
        <taxon>Paenibacillus</taxon>
    </lineage>
</organism>
<keyword evidence="3" id="KW-1185">Reference proteome</keyword>
<dbReference type="AlphaFoldDB" id="A0A559K8J1"/>
<protein>
    <submittedName>
        <fullName evidence="2">Helix-turn-helix domain-containing protein</fullName>
    </submittedName>
</protein>